<gene>
    <name evidence="1" type="ORF">GCM10010124_33260</name>
</gene>
<evidence type="ECO:0000313" key="2">
    <source>
        <dbReference type="Proteomes" id="UP000662200"/>
    </source>
</evidence>
<dbReference type="SUPFAM" id="SSF50475">
    <property type="entry name" value="FMN-binding split barrel"/>
    <property type="match status" value="1"/>
</dbReference>
<proteinExistence type="predicted"/>
<evidence type="ECO:0008006" key="3">
    <source>
        <dbReference type="Google" id="ProtNLM"/>
    </source>
</evidence>
<name>A0A8J3BUA9_9ACTN</name>
<keyword evidence="2" id="KW-1185">Reference proteome</keyword>
<dbReference type="RefSeq" id="WP_189115265.1">
    <property type="nucleotide sequence ID" value="NZ_BMQC01000013.1"/>
</dbReference>
<sequence length="244" mass="25733">MAMDMGEVTRTLLRGRLAGELHVSGLDEPVPVRHGTDCAGRPMVLVRDGDDLLAALARAGDPAVLLTVVDEPPADDAPSLGRATVAGRLRPVPAAALALAAVEFADANPDPDLLDVGRGLGLHRIEVDAVRLRTSQADHLVPLDDYIAADPDPLHAVEADVLADLADHHAAEMEGYLHATLVAAGVACAQPPRAVRLDRYGFTVHIGGTAPYVRLHFPGPVRDEQELARLLHPVLFHCAVHGAG</sequence>
<accession>A0A8J3BUA9</accession>
<dbReference type="EMBL" id="BMQC01000013">
    <property type="protein sequence ID" value="GGK37805.1"/>
    <property type="molecule type" value="Genomic_DNA"/>
</dbReference>
<dbReference type="InterPro" id="IPR037119">
    <property type="entry name" value="Haem_oxidase_HugZ-like_sf"/>
</dbReference>
<dbReference type="AlphaFoldDB" id="A0A8J3BUA9"/>
<evidence type="ECO:0000313" key="1">
    <source>
        <dbReference type="EMBL" id="GGK37805.1"/>
    </source>
</evidence>
<comment type="caution">
    <text evidence="1">The sequence shown here is derived from an EMBL/GenBank/DDBJ whole genome shotgun (WGS) entry which is preliminary data.</text>
</comment>
<organism evidence="1 2">
    <name type="scientific">Pilimelia terevasa</name>
    <dbReference type="NCBI Taxonomy" id="53372"/>
    <lineage>
        <taxon>Bacteria</taxon>
        <taxon>Bacillati</taxon>
        <taxon>Actinomycetota</taxon>
        <taxon>Actinomycetes</taxon>
        <taxon>Micromonosporales</taxon>
        <taxon>Micromonosporaceae</taxon>
        <taxon>Pilimelia</taxon>
    </lineage>
</organism>
<reference evidence="1" key="1">
    <citation type="journal article" date="2014" name="Int. J. Syst. Evol. Microbiol.">
        <title>Complete genome sequence of Corynebacterium casei LMG S-19264T (=DSM 44701T), isolated from a smear-ripened cheese.</title>
        <authorList>
            <consortium name="US DOE Joint Genome Institute (JGI-PGF)"/>
            <person name="Walter F."/>
            <person name="Albersmeier A."/>
            <person name="Kalinowski J."/>
            <person name="Ruckert C."/>
        </authorList>
    </citation>
    <scope>NUCLEOTIDE SEQUENCE</scope>
    <source>
        <strain evidence="1">JCM 3091</strain>
    </source>
</reference>
<protein>
    <recommendedName>
        <fullName evidence="3">DUF2470 domain-containing protein</fullName>
    </recommendedName>
</protein>
<dbReference type="Proteomes" id="UP000662200">
    <property type="component" value="Unassembled WGS sequence"/>
</dbReference>
<dbReference type="Gene3D" id="3.20.180.10">
    <property type="entry name" value="PNP-oxidase-like"/>
    <property type="match status" value="1"/>
</dbReference>
<reference evidence="1" key="2">
    <citation type="submission" date="2020-09" db="EMBL/GenBank/DDBJ databases">
        <authorList>
            <person name="Sun Q."/>
            <person name="Ohkuma M."/>
        </authorList>
    </citation>
    <scope>NUCLEOTIDE SEQUENCE</scope>
    <source>
        <strain evidence="1">JCM 3091</strain>
    </source>
</reference>